<reference evidence="4 5" key="1">
    <citation type="submission" date="2015-06" db="EMBL/GenBank/DDBJ databases">
        <title>Talaromyces atroroseus IBT 11181 draft genome.</title>
        <authorList>
            <person name="Rasmussen K.B."/>
            <person name="Rasmussen S."/>
            <person name="Petersen B."/>
            <person name="Sicheritz-Ponten T."/>
            <person name="Mortensen U.H."/>
            <person name="Thrane U."/>
        </authorList>
    </citation>
    <scope>NUCLEOTIDE SEQUENCE [LARGE SCALE GENOMIC DNA]</scope>
    <source>
        <strain evidence="4 5">IBT 11181</strain>
    </source>
</reference>
<dbReference type="GO" id="GO:0045290">
    <property type="term" value="F:D-arabinose 1-dehydrogenase [NAD(P)+] activity"/>
    <property type="evidence" value="ECO:0007669"/>
    <property type="project" value="EnsemblFungi"/>
</dbReference>
<dbReference type="FunFam" id="3.20.20.100:FF:000037">
    <property type="entry name" value="L-galactose dehydrogenase (L-GalDH)"/>
    <property type="match status" value="1"/>
</dbReference>
<comment type="caution">
    <text evidence="4">The sequence shown here is derived from an EMBL/GenBank/DDBJ whole genome shotgun (WGS) entry which is preliminary data.</text>
</comment>
<dbReference type="GO" id="GO:0005829">
    <property type="term" value="C:cytosol"/>
    <property type="evidence" value="ECO:0007669"/>
    <property type="project" value="TreeGrafter"/>
</dbReference>
<dbReference type="EMBL" id="LFMY01000012">
    <property type="protein sequence ID" value="OKL57406.1"/>
    <property type="molecule type" value="Genomic_DNA"/>
</dbReference>
<evidence type="ECO:0000313" key="4">
    <source>
        <dbReference type="EMBL" id="OKL57406.1"/>
    </source>
</evidence>
<proteinExistence type="predicted"/>
<evidence type="ECO:0000256" key="2">
    <source>
        <dbReference type="SAM" id="MobiDB-lite"/>
    </source>
</evidence>
<dbReference type="Gene3D" id="3.20.20.100">
    <property type="entry name" value="NADP-dependent oxidoreductase domain"/>
    <property type="match status" value="1"/>
</dbReference>
<feature type="compositionally biased region" description="Basic and acidic residues" evidence="2">
    <location>
        <begin position="385"/>
        <end position="394"/>
    </location>
</feature>
<dbReference type="GeneID" id="31007411"/>
<dbReference type="Proteomes" id="UP000214365">
    <property type="component" value="Unassembled WGS sequence"/>
</dbReference>
<evidence type="ECO:0000313" key="5">
    <source>
        <dbReference type="Proteomes" id="UP000214365"/>
    </source>
</evidence>
<keyword evidence="5" id="KW-1185">Reference proteome</keyword>
<dbReference type="OrthoDB" id="5286008at2759"/>
<feature type="domain" description="NADP-dependent oxidoreductase" evidence="3">
    <location>
        <begin position="14"/>
        <end position="329"/>
    </location>
</feature>
<accession>A0A225AR43</accession>
<gene>
    <name evidence="4" type="ORF">UA08_07655</name>
</gene>
<evidence type="ECO:0000259" key="3">
    <source>
        <dbReference type="Pfam" id="PF00248"/>
    </source>
</evidence>
<dbReference type="STRING" id="1441469.A0A225AR43"/>
<dbReference type="InterPro" id="IPR020471">
    <property type="entry name" value="AKR"/>
</dbReference>
<dbReference type="InterPro" id="IPR036812">
    <property type="entry name" value="NAD(P)_OxRdtase_dom_sf"/>
</dbReference>
<dbReference type="CDD" id="cd19164">
    <property type="entry name" value="AKR_ARA2"/>
    <property type="match status" value="1"/>
</dbReference>
<evidence type="ECO:0000256" key="1">
    <source>
        <dbReference type="ARBA" id="ARBA00023002"/>
    </source>
</evidence>
<dbReference type="Pfam" id="PF00248">
    <property type="entry name" value="Aldo_ket_red"/>
    <property type="match status" value="1"/>
</dbReference>
<dbReference type="AlphaFoldDB" id="A0A225AR43"/>
<keyword evidence="1" id="KW-0560">Oxidoreductase</keyword>
<dbReference type="PANTHER" id="PTHR42686">
    <property type="entry name" value="GH17980P-RELATED"/>
    <property type="match status" value="1"/>
</dbReference>
<dbReference type="InterPro" id="IPR044480">
    <property type="entry name" value="Ara2-like"/>
</dbReference>
<dbReference type="SUPFAM" id="SSF51430">
    <property type="entry name" value="NAD(P)-linked oxidoreductase"/>
    <property type="match status" value="1"/>
</dbReference>
<protein>
    <recommendedName>
        <fullName evidence="3">NADP-dependent oxidoreductase domain-containing protein</fullName>
    </recommendedName>
</protein>
<organism evidence="4 5">
    <name type="scientific">Talaromyces atroroseus</name>
    <dbReference type="NCBI Taxonomy" id="1441469"/>
    <lineage>
        <taxon>Eukaryota</taxon>
        <taxon>Fungi</taxon>
        <taxon>Dikarya</taxon>
        <taxon>Ascomycota</taxon>
        <taxon>Pezizomycotina</taxon>
        <taxon>Eurotiomycetes</taxon>
        <taxon>Eurotiomycetidae</taxon>
        <taxon>Eurotiales</taxon>
        <taxon>Trichocomaceae</taxon>
        <taxon>Talaromyces</taxon>
        <taxon>Talaromyces sect. Trachyspermi</taxon>
    </lineage>
</organism>
<dbReference type="GO" id="GO:0070485">
    <property type="term" value="P:dehydro-D-arabinono-1,4-lactone biosynthetic process"/>
    <property type="evidence" value="ECO:0007669"/>
    <property type="project" value="EnsemblFungi"/>
</dbReference>
<dbReference type="PANTHER" id="PTHR42686:SF1">
    <property type="entry name" value="GH17980P-RELATED"/>
    <property type="match status" value="1"/>
</dbReference>
<feature type="region of interest" description="Disordered" evidence="2">
    <location>
        <begin position="385"/>
        <end position="409"/>
    </location>
</feature>
<name>A0A225AR43_TALAT</name>
<dbReference type="RefSeq" id="XP_020117527.1">
    <property type="nucleotide sequence ID" value="XM_020262573.1"/>
</dbReference>
<sequence>MTSQRKPLSKELPPLIFGCGTFNISYNDDPYALPAAAIVHHAMSSGIRAFDTSPYYGPSEEILGQALTTDYVEKDFPRHTYQLLTKIGRIGDSSFDYSPAWVRYSVKRSLKRLRTTYLDVVYCHDVEFVTPQEVLEAVRELRRIRDTDQTIKYVGISGYPVDELCSLAELILKETGEPLDVVMSYANYNLQNTRLLTRGLERLRAAGVDVVPNASILGMGLLRKQGVFLGPRGDWHPAPDGLRAATHKASDWLTGKNERLEAVATRYGLESWMQKGSSVGAFGHPLETLDPSKARLSTGQQQLGVNVMGMSSVQEVDDLVKIYREVLDDVLVGNEPSPRSAEIAELAVGVRSILGAEWTDYAWPSPGEGYVNTLPEEHRKLLREQGQDTSHIKTGDVSVGTAEVGNGVA</sequence>
<dbReference type="InterPro" id="IPR023210">
    <property type="entry name" value="NADP_OxRdtase_dom"/>
</dbReference>